<proteinExistence type="predicted"/>
<sequence>MSYLAITVSTPMLGVYFFVGILLFFFILGRVSPGDGSDLIDWDPSKRVDAKRIAEHEDVEQMLETANRRRRAQGLPELSENEVLSGLQRESDKRG</sequence>
<feature type="region of interest" description="Disordered" evidence="1">
    <location>
        <begin position="70"/>
        <end position="95"/>
    </location>
</feature>
<gene>
    <name evidence="3" type="ORF">DSM112329_00880</name>
</gene>
<dbReference type="KEGG" id="parq:DSM112329_00880"/>
<protein>
    <recommendedName>
        <fullName evidence="4">Rhomboid family protein</fullName>
    </recommendedName>
</protein>
<feature type="transmembrane region" description="Helical" evidence="2">
    <location>
        <begin position="6"/>
        <end position="28"/>
    </location>
</feature>
<keyword evidence="2" id="KW-1133">Transmembrane helix</keyword>
<reference evidence="3" key="1">
    <citation type="submission" date="2022-12" db="EMBL/GenBank/DDBJ databases">
        <title>Paraconexibacter alkalitolerans sp. nov. and Baekduia alba sp. nov., isolated from soil and emended description of the genera Paraconexibacter (Chun et al., 2020) and Baekduia (An et al., 2020).</title>
        <authorList>
            <person name="Vieira S."/>
            <person name="Huber K.J."/>
            <person name="Geppert A."/>
            <person name="Wolf J."/>
            <person name="Neumann-Schaal M."/>
            <person name="Muesken M."/>
            <person name="Overmann J."/>
        </authorList>
    </citation>
    <scope>NUCLEOTIDE SEQUENCE</scope>
    <source>
        <strain evidence="3">AEG42_29</strain>
    </source>
</reference>
<keyword evidence="2" id="KW-0812">Transmembrane</keyword>
<dbReference type="AlphaFoldDB" id="A0AAU7AQV2"/>
<evidence type="ECO:0000256" key="2">
    <source>
        <dbReference type="SAM" id="Phobius"/>
    </source>
</evidence>
<evidence type="ECO:0008006" key="4">
    <source>
        <dbReference type="Google" id="ProtNLM"/>
    </source>
</evidence>
<name>A0AAU7AQV2_9ACTN</name>
<evidence type="ECO:0000313" key="3">
    <source>
        <dbReference type="EMBL" id="XAY04054.1"/>
    </source>
</evidence>
<organism evidence="3">
    <name type="scientific">Paraconexibacter sp. AEG42_29</name>
    <dbReference type="NCBI Taxonomy" id="2997339"/>
    <lineage>
        <taxon>Bacteria</taxon>
        <taxon>Bacillati</taxon>
        <taxon>Actinomycetota</taxon>
        <taxon>Thermoleophilia</taxon>
        <taxon>Solirubrobacterales</taxon>
        <taxon>Paraconexibacteraceae</taxon>
        <taxon>Paraconexibacter</taxon>
    </lineage>
</organism>
<evidence type="ECO:0000256" key="1">
    <source>
        <dbReference type="SAM" id="MobiDB-lite"/>
    </source>
</evidence>
<dbReference type="RefSeq" id="WP_354700599.1">
    <property type="nucleotide sequence ID" value="NZ_CP114014.1"/>
</dbReference>
<accession>A0AAU7AQV2</accession>
<dbReference type="EMBL" id="CP114014">
    <property type="protein sequence ID" value="XAY04054.1"/>
    <property type="molecule type" value="Genomic_DNA"/>
</dbReference>
<keyword evidence="2" id="KW-0472">Membrane</keyword>